<dbReference type="Pfam" id="PF01018">
    <property type="entry name" value="GTP1_OBG"/>
    <property type="match status" value="1"/>
</dbReference>
<dbReference type="GO" id="GO:0003924">
    <property type="term" value="F:GTPase activity"/>
    <property type="evidence" value="ECO:0007669"/>
    <property type="project" value="UniProtKB-UniRule"/>
</dbReference>
<dbReference type="InterPro" id="IPR006073">
    <property type="entry name" value="GTP-bd"/>
</dbReference>
<dbReference type="InterPro" id="IPR006169">
    <property type="entry name" value="GTP1_OBG_dom"/>
</dbReference>
<dbReference type="NCBIfam" id="NF008956">
    <property type="entry name" value="PRK12299.1"/>
    <property type="match status" value="1"/>
</dbReference>
<dbReference type="HAMAP" id="MF_01454">
    <property type="entry name" value="GTPase_Obg"/>
    <property type="match status" value="1"/>
</dbReference>
<keyword evidence="2 8" id="KW-0963">Cytoplasm</keyword>
<dbReference type="SUPFAM" id="SSF52540">
    <property type="entry name" value="P-loop containing nucleoside triphosphate hydrolases"/>
    <property type="match status" value="1"/>
</dbReference>
<dbReference type="PROSITE" id="PS51710">
    <property type="entry name" value="G_OBG"/>
    <property type="match status" value="1"/>
</dbReference>
<feature type="binding site" evidence="8">
    <location>
        <position position="172"/>
    </location>
    <ligand>
        <name>Mg(2+)</name>
        <dbReference type="ChEBI" id="CHEBI:18420"/>
    </ligand>
</feature>
<dbReference type="PIRSF" id="PIRSF002401">
    <property type="entry name" value="GTP_bd_Obg/CgtA"/>
    <property type="match status" value="1"/>
</dbReference>
<evidence type="ECO:0000259" key="11">
    <source>
        <dbReference type="PROSITE" id="PS51883"/>
    </source>
</evidence>
<dbReference type="GO" id="GO:0005737">
    <property type="term" value="C:cytoplasm"/>
    <property type="evidence" value="ECO:0007669"/>
    <property type="project" value="UniProtKB-SubCell"/>
</dbReference>
<comment type="similarity">
    <text evidence="1 8">Belongs to the TRAFAC class OBG-HflX-like GTPase superfamily. OBG GTPase family.</text>
</comment>
<feature type="region of interest" description="Disordered" evidence="9">
    <location>
        <begin position="334"/>
        <end position="365"/>
    </location>
</feature>
<keyword evidence="5 8" id="KW-0378">Hydrolase</keyword>
<dbReference type="InterPro" id="IPR036726">
    <property type="entry name" value="GTP1_OBG_dom_sf"/>
</dbReference>
<dbReference type="InterPro" id="IPR014100">
    <property type="entry name" value="GTP-bd_Obg/CgtA"/>
</dbReference>
<evidence type="ECO:0000313" key="12">
    <source>
        <dbReference type="EMBL" id="MBS1259356.1"/>
    </source>
</evidence>
<keyword evidence="7 8" id="KW-0342">GTP-binding</keyword>
<sequence length="365" mass="39832">MFIDEVTIFVKGGNGGDGGVSFRREKYVPRGGPDGGDGGKGGNVILHVNEKVDTLMDITSKVKFIAEDGGKGKNNNKNGKDGKDLIINIPKGTLVKDLKTGRVIKDLKEFEESIRIARGGRKGRGNAHFKSPTNQAPRFAEEGRRGQERWIKLELKLIADVGIIGLPNAGKSTFLARITSARPKIADYPFTTLQPQLGIVELEDYKRLVFADIPGLIEGAHSGSGLGNTFLRHIERTRVIIHLIDISATDPLETYHLVRKELTLFSSKLSEKAEIIVLNKADILDKETGLDIAEGLSRELSKPVYTISAVTGKNVKDIIKKAADLLDKENQEKHSCTPAQHFLSPARQGRSGGDGSDEMGKLLSY</sequence>
<feature type="domain" description="Obg" evidence="11">
    <location>
        <begin position="1"/>
        <end position="158"/>
    </location>
</feature>
<evidence type="ECO:0000256" key="6">
    <source>
        <dbReference type="ARBA" id="ARBA00022842"/>
    </source>
</evidence>
<feature type="binding site" evidence="8">
    <location>
        <begin position="190"/>
        <end position="194"/>
    </location>
    <ligand>
        <name>GTP</name>
        <dbReference type="ChEBI" id="CHEBI:37565"/>
    </ligand>
</feature>
<evidence type="ECO:0000256" key="7">
    <source>
        <dbReference type="ARBA" id="ARBA00023134"/>
    </source>
</evidence>
<evidence type="ECO:0000259" key="10">
    <source>
        <dbReference type="PROSITE" id="PS51710"/>
    </source>
</evidence>
<feature type="binding site" evidence="8">
    <location>
        <position position="192"/>
    </location>
    <ligand>
        <name>Mg(2+)</name>
        <dbReference type="ChEBI" id="CHEBI:18420"/>
    </ligand>
</feature>
<evidence type="ECO:0000256" key="3">
    <source>
        <dbReference type="ARBA" id="ARBA00022723"/>
    </source>
</evidence>
<feature type="region of interest" description="Disordered" evidence="9">
    <location>
        <begin position="121"/>
        <end position="143"/>
    </location>
</feature>
<keyword evidence="4 8" id="KW-0547">Nucleotide-binding</keyword>
<dbReference type="GO" id="GO:0005525">
    <property type="term" value="F:GTP binding"/>
    <property type="evidence" value="ECO:0007669"/>
    <property type="project" value="UniProtKB-UniRule"/>
</dbReference>
<comment type="cofactor">
    <cofactor evidence="8">
        <name>Mg(2+)</name>
        <dbReference type="ChEBI" id="CHEBI:18420"/>
    </cofactor>
</comment>
<reference evidence="12" key="1">
    <citation type="journal article" date="2021" name="ISME J.">
        <title>Fine-scale metabolic discontinuity in a stratified prokaryote microbiome of a Red Sea deep halocline.</title>
        <authorList>
            <person name="Michoud G."/>
            <person name="Ngugi D.K."/>
            <person name="Barozzi A."/>
            <person name="Merlino G."/>
            <person name="Calleja M.L."/>
            <person name="Delgado-Huertas A."/>
            <person name="Moran X.A.G."/>
            <person name="Daffonchio D."/>
        </authorList>
    </citation>
    <scope>NUCLEOTIDE SEQUENCE</scope>
    <source>
        <strain evidence="12">SuakinDeep_MAG55_1</strain>
    </source>
</reference>
<evidence type="ECO:0000313" key="13">
    <source>
        <dbReference type="Proteomes" id="UP000722750"/>
    </source>
</evidence>
<evidence type="ECO:0000256" key="2">
    <source>
        <dbReference type="ARBA" id="ARBA00022490"/>
    </source>
</evidence>
<dbReference type="InterPro" id="IPR031167">
    <property type="entry name" value="G_OBG"/>
</dbReference>
<dbReference type="SUPFAM" id="SSF82051">
    <property type="entry name" value="Obg GTP-binding protein N-terminal domain"/>
    <property type="match status" value="1"/>
</dbReference>
<dbReference type="GO" id="GO:0000287">
    <property type="term" value="F:magnesium ion binding"/>
    <property type="evidence" value="ECO:0007669"/>
    <property type="project" value="InterPro"/>
</dbReference>
<evidence type="ECO:0000256" key="1">
    <source>
        <dbReference type="ARBA" id="ARBA00007699"/>
    </source>
</evidence>
<organism evidence="12 13">
    <name type="scientific">Candidatus Scalindua arabica</name>
    <dbReference type="NCBI Taxonomy" id="1127984"/>
    <lineage>
        <taxon>Bacteria</taxon>
        <taxon>Pseudomonadati</taxon>
        <taxon>Planctomycetota</taxon>
        <taxon>Candidatus Brocadiia</taxon>
        <taxon>Candidatus Brocadiales</taxon>
        <taxon>Candidatus Scalinduaceae</taxon>
        <taxon>Candidatus Scalindua</taxon>
    </lineage>
</organism>
<evidence type="ECO:0000256" key="8">
    <source>
        <dbReference type="HAMAP-Rule" id="MF_01454"/>
    </source>
</evidence>
<dbReference type="GO" id="GO:0043022">
    <property type="term" value="F:ribosome binding"/>
    <property type="evidence" value="ECO:0007669"/>
    <property type="project" value="UniProtKB-ARBA"/>
</dbReference>
<dbReference type="NCBIfam" id="TIGR02729">
    <property type="entry name" value="Obg_CgtA"/>
    <property type="match status" value="1"/>
</dbReference>
<dbReference type="EMBL" id="JAANXD010000089">
    <property type="protein sequence ID" value="MBS1259356.1"/>
    <property type="molecule type" value="Genomic_DNA"/>
</dbReference>
<dbReference type="InterPro" id="IPR006074">
    <property type="entry name" value="GTP1-OBG_CS"/>
</dbReference>
<dbReference type="PROSITE" id="PS51883">
    <property type="entry name" value="OBG"/>
    <property type="match status" value="1"/>
</dbReference>
<dbReference type="Gene3D" id="3.40.50.300">
    <property type="entry name" value="P-loop containing nucleotide triphosphate hydrolases"/>
    <property type="match status" value="1"/>
</dbReference>
<keyword evidence="3 8" id="KW-0479">Metal-binding</keyword>
<evidence type="ECO:0000256" key="5">
    <source>
        <dbReference type="ARBA" id="ARBA00022801"/>
    </source>
</evidence>
<proteinExistence type="inferred from homology"/>
<dbReference type="InterPro" id="IPR027417">
    <property type="entry name" value="P-loop_NTPase"/>
</dbReference>
<feature type="domain" description="OBG-type G" evidence="10">
    <location>
        <begin position="159"/>
        <end position="327"/>
    </location>
</feature>
<dbReference type="InterPro" id="IPR045086">
    <property type="entry name" value="OBG_GTPase"/>
</dbReference>
<keyword evidence="6 8" id="KW-0460">Magnesium</keyword>
<dbReference type="AlphaFoldDB" id="A0A941W5T4"/>
<gene>
    <name evidence="8" type="primary">obg</name>
    <name evidence="12" type="ORF">MAG551_02426</name>
</gene>
<evidence type="ECO:0000256" key="4">
    <source>
        <dbReference type="ARBA" id="ARBA00022741"/>
    </source>
</evidence>
<dbReference type="FunFam" id="2.70.210.12:FF:000001">
    <property type="entry name" value="GTPase Obg"/>
    <property type="match status" value="1"/>
</dbReference>
<comment type="function">
    <text evidence="8">An essential GTPase which binds GTP, GDP and possibly (p)ppGpp with moderate affinity, with high nucleotide exchange rates and a fairly low GTP hydrolysis rate. Plays a role in control of the cell cycle, stress response, ribosome biogenesis and in those bacteria that undergo differentiation, in morphogenesis control.</text>
</comment>
<feature type="binding site" evidence="8">
    <location>
        <begin position="279"/>
        <end position="282"/>
    </location>
    <ligand>
        <name>GTP</name>
        <dbReference type="ChEBI" id="CHEBI:37565"/>
    </ligand>
</feature>
<dbReference type="Pfam" id="PF01926">
    <property type="entry name" value="MMR_HSR1"/>
    <property type="match status" value="1"/>
</dbReference>
<dbReference type="PANTHER" id="PTHR11702">
    <property type="entry name" value="DEVELOPMENTALLY REGULATED GTP-BINDING PROTEIN-RELATED"/>
    <property type="match status" value="1"/>
</dbReference>
<accession>A0A941W5T4</accession>
<dbReference type="CDD" id="cd01898">
    <property type="entry name" value="Obg"/>
    <property type="match status" value="1"/>
</dbReference>
<feature type="binding site" evidence="8">
    <location>
        <begin position="308"/>
        <end position="310"/>
    </location>
    <ligand>
        <name>GTP</name>
        <dbReference type="ChEBI" id="CHEBI:37565"/>
    </ligand>
</feature>
<name>A0A941W5T4_9BACT</name>
<protein>
    <recommendedName>
        <fullName evidence="8">GTPase Obg</fullName>
        <ecNumber evidence="8">3.6.5.-</ecNumber>
    </recommendedName>
    <alternativeName>
        <fullName evidence="8">GTP-binding protein Obg</fullName>
    </alternativeName>
</protein>
<evidence type="ECO:0000256" key="9">
    <source>
        <dbReference type="SAM" id="MobiDB-lite"/>
    </source>
</evidence>
<comment type="caution">
    <text evidence="12">The sequence shown here is derived from an EMBL/GenBank/DDBJ whole genome shotgun (WGS) entry which is preliminary data.</text>
</comment>
<dbReference type="PROSITE" id="PS00905">
    <property type="entry name" value="GTP1_OBG"/>
    <property type="match status" value="1"/>
</dbReference>
<dbReference type="GO" id="GO:0042254">
    <property type="term" value="P:ribosome biogenesis"/>
    <property type="evidence" value="ECO:0007669"/>
    <property type="project" value="UniProtKB-UniRule"/>
</dbReference>
<feature type="binding site" evidence="8">
    <location>
        <begin position="212"/>
        <end position="215"/>
    </location>
    <ligand>
        <name>GTP</name>
        <dbReference type="ChEBI" id="CHEBI:37565"/>
    </ligand>
</feature>
<comment type="subcellular location">
    <subcellularLocation>
        <location evidence="8">Cytoplasm</location>
    </subcellularLocation>
</comment>
<dbReference type="PANTHER" id="PTHR11702:SF31">
    <property type="entry name" value="MITOCHONDRIAL RIBOSOME-ASSOCIATED GTPASE 2"/>
    <property type="match status" value="1"/>
</dbReference>
<dbReference type="PRINTS" id="PR00326">
    <property type="entry name" value="GTP1OBG"/>
</dbReference>
<dbReference type="EC" id="3.6.5.-" evidence="8"/>
<feature type="binding site" evidence="8">
    <location>
        <begin position="165"/>
        <end position="172"/>
    </location>
    <ligand>
        <name>GTP</name>
        <dbReference type="ChEBI" id="CHEBI:37565"/>
    </ligand>
</feature>
<dbReference type="Gene3D" id="2.70.210.12">
    <property type="entry name" value="GTP1/OBG domain"/>
    <property type="match status" value="1"/>
</dbReference>
<comment type="subunit">
    <text evidence="8">Monomer.</text>
</comment>
<dbReference type="NCBIfam" id="NF008955">
    <property type="entry name" value="PRK12297.1"/>
    <property type="match status" value="1"/>
</dbReference>
<dbReference type="Proteomes" id="UP000722750">
    <property type="component" value="Unassembled WGS sequence"/>
</dbReference>